<comment type="caution">
    <text evidence="1">The sequence shown here is derived from an EMBL/GenBank/DDBJ whole genome shotgun (WGS) entry which is preliminary data.</text>
</comment>
<dbReference type="EMBL" id="CM055741">
    <property type="protein sequence ID" value="KAJ8001347.1"/>
    <property type="molecule type" value="Genomic_DNA"/>
</dbReference>
<name>A0ACC2GCT9_DALPE</name>
<reference evidence="1" key="1">
    <citation type="submission" date="2021-05" db="EMBL/GenBank/DDBJ databases">
        <authorList>
            <person name="Pan Q."/>
            <person name="Jouanno E."/>
            <person name="Zahm M."/>
            <person name="Klopp C."/>
            <person name="Cabau C."/>
            <person name="Louis A."/>
            <person name="Berthelot C."/>
            <person name="Parey E."/>
            <person name="Roest Crollius H."/>
            <person name="Montfort J."/>
            <person name="Robinson-Rechavi M."/>
            <person name="Bouchez O."/>
            <person name="Lampietro C."/>
            <person name="Lopez Roques C."/>
            <person name="Donnadieu C."/>
            <person name="Postlethwait J."/>
            <person name="Bobe J."/>
            <person name="Dillon D."/>
            <person name="Chandos A."/>
            <person name="von Hippel F."/>
            <person name="Guiguen Y."/>
        </authorList>
    </citation>
    <scope>NUCLEOTIDE SEQUENCE</scope>
    <source>
        <strain evidence="1">YG-Jan2019</strain>
    </source>
</reference>
<sequence length="239" mass="27311">MPGKGECLIGERSRGEQSVPEESVPEESVPEESVPASCTGMVDDTEDVELDFSNEEEARALRNAWIPHPLASFLHLFFRVTAIITYLVCDWFSKSFTSCFVMIITLLSCDFWSVKNVTGRVLVGLRWWNQINEDGRSLWLFEARKMPSQGNRTEVEARIFWLGLIICPVIWTGFFFTTLFSLKFHWLLLVLAGISLQFANLYGYLRCKADRQEVQPTSTSSFLQGQHILQQPDIIYGVL</sequence>
<dbReference type="Proteomes" id="UP001157502">
    <property type="component" value="Chromosome 14"/>
</dbReference>
<evidence type="ECO:0000313" key="1">
    <source>
        <dbReference type="EMBL" id="KAJ8001347.1"/>
    </source>
</evidence>
<evidence type="ECO:0000313" key="2">
    <source>
        <dbReference type="Proteomes" id="UP001157502"/>
    </source>
</evidence>
<protein>
    <submittedName>
        <fullName evidence="1">Uncharacterized protein</fullName>
    </submittedName>
</protein>
<gene>
    <name evidence="1" type="ORF">DPEC_G00168590</name>
</gene>
<organism evidence="1 2">
    <name type="scientific">Dallia pectoralis</name>
    <name type="common">Alaska blackfish</name>
    <dbReference type="NCBI Taxonomy" id="75939"/>
    <lineage>
        <taxon>Eukaryota</taxon>
        <taxon>Metazoa</taxon>
        <taxon>Chordata</taxon>
        <taxon>Craniata</taxon>
        <taxon>Vertebrata</taxon>
        <taxon>Euteleostomi</taxon>
        <taxon>Actinopterygii</taxon>
        <taxon>Neopterygii</taxon>
        <taxon>Teleostei</taxon>
        <taxon>Protacanthopterygii</taxon>
        <taxon>Esociformes</taxon>
        <taxon>Umbridae</taxon>
        <taxon>Dallia</taxon>
    </lineage>
</organism>
<proteinExistence type="predicted"/>
<accession>A0ACC2GCT9</accession>
<keyword evidence="2" id="KW-1185">Reference proteome</keyword>